<feature type="region of interest" description="Disordered" evidence="1">
    <location>
        <begin position="192"/>
        <end position="217"/>
    </location>
</feature>
<protein>
    <submittedName>
        <fullName evidence="2">Uncharacterized protein</fullName>
    </submittedName>
</protein>
<evidence type="ECO:0000313" key="2">
    <source>
        <dbReference type="EMBL" id="MDR9850177.1"/>
    </source>
</evidence>
<feature type="compositionally biased region" description="Basic and acidic residues" evidence="1">
    <location>
        <begin position="196"/>
        <end position="210"/>
    </location>
</feature>
<dbReference type="Proteomes" id="UP001246576">
    <property type="component" value="Unassembled WGS sequence"/>
</dbReference>
<dbReference type="EMBL" id="JAVLSJ010000009">
    <property type="protein sequence ID" value="MDR9850177.1"/>
    <property type="molecule type" value="Genomic_DNA"/>
</dbReference>
<dbReference type="RefSeq" id="WP_310840670.1">
    <property type="nucleotide sequence ID" value="NZ_JAVLSJ010000009.1"/>
</dbReference>
<sequence>MLIFVMATAMLGGCGNGSGAEHRAMDERIHIQLGQSGDDILKNYPGLFSMSDHPSGAKFYAARWTKDARGTVEIGPSETLFVIHHVLSATGNYSPSFANENIIEWNINAGLAESSLIMHDDARKQFQSIRANLRKASWHRYIDPDAPPPVGCKRTTLCRILVLHLWTGYGLRANPGRMDASSRAHALETLEQGGLPDDRLVPRSSSERRQPAGCLLH</sequence>
<accession>A0ABU2EQZ3</accession>
<gene>
    <name evidence="2" type="ORF">RI048_18240</name>
</gene>
<organism evidence="2 3">
    <name type="scientific">Herbaspirillum huttiense subsp. lycopersici</name>
    <dbReference type="NCBI Taxonomy" id="3074428"/>
    <lineage>
        <taxon>Bacteria</taxon>
        <taxon>Pseudomonadati</taxon>
        <taxon>Pseudomonadota</taxon>
        <taxon>Betaproteobacteria</taxon>
        <taxon>Burkholderiales</taxon>
        <taxon>Oxalobacteraceae</taxon>
        <taxon>Herbaspirillum</taxon>
    </lineage>
</organism>
<name>A0ABU2EQZ3_9BURK</name>
<evidence type="ECO:0000256" key="1">
    <source>
        <dbReference type="SAM" id="MobiDB-lite"/>
    </source>
</evidence>
<proteinExistence type="predicted"/>
<comment type="caution">
    <text evidence="2">The sequence shown here is derived from an EMBL/GenBank/DDBJ whole genome shotgun (WGS) entry which is preliminary data.</text>
</comment>
<keyword evidence="3" id="KW-1185">Reference proteome</keyword>
<evidence type="ECO:0000313" key="3">
    <source>
        <dbReference type="Proteomes" id="UP001246576"/>
    </source>
</evidence>
<reference evidence="2" key="1">
    <citation type="submission" date="2023-09" db="EMBL/GenBank/DDBJ databases">
        <title>Description of first Herbaspirillum huttiense subsp. nephrolepsisexaltata and Herbaspirillum huttiense subsp. lycopersicon.</title>
        <authorList>
            <person name="Poudel M."/>
            <person name="Sharma A."/>
            <person name="Goss E."/>
            <person name="Tapia J.H."/>
            <person name="Harmon C.M."/>
            <person name="Jones J.B."/>
        </authorList>
    </citation>
    <scope>NUCLEOTIDE SEQUENCE</scope>
    <source>
        <strain evidence="2">SE1</strain>
    </source>
</reference>